<evidence type="ECO:0000313" key="3">
    <source>
        <dbReference type="EMBL" id="ADI18355.1"/>
    </source>
</evidence>
<evidence type="ECO:0000259" key="2">
    <source>
        <dbReference type="PROSITE" id="PS51462"/>
    </source>
</evidence>
<dbReference type="Pfam" id="PF00293">
    <property type="entry name" value="NUDIX"/>
    <property type="match status" value="1"/>
</dbReference>
<dbReference type="PANTHER" id="PTHR43736">
    <property type="entry name" value="ADP-RIBOSE PYROPHOSPHATASE"/>
    <property type="match status" value="1"/>
</dbReference>
<comment type="similarity">
    <text evidence="1">Belongs to the Nudix hydrolase family.</text>
</comment>
<protein>
    <submittedName>
        <fullName evidence="3">NTP pyrophosphohydrolases including oxidative damage repair enzymes</fullName>
    </submittedName>
</protein>
<dbReference type="AlphaFoldDB" id="E0XVB4"/>
<dbReference type="PROSITE" id="PS51462">
    <property type="entry name" value="NUDIX"/>
    <property type="match status" value="1"/>
</dbReference>
<organism evidence="3">
    <name type="scientific">uncultured actinobacterium HF4000_04C13</name>
    <dbReference type="NCBI Taxonomy" id="711002"/>
    <lineage>
        <taxon>Bacteria</taxon>
        <taxon>Bacillati</taxon>
        <taxon>Actinomycetota</taxon>
        <taxon>Actinomycetes</taxon>
        <taxon>environmental samples</taxon>
    </lineage>
</organism>
<proteinExistence type="inferred from homology"/>
<dbReference type="SUPFAM" id="SSF55811">
    <property type="entry name" value="Nudix"/>
    <property type="match status" value="1"/>
</dbReference>
<dbReference type="PANTHER" id="PTHR43736:SF1">
    <property type="entry name" value="DIHYDRONEOPTERIN TRIPHOSPHATE DIPHOSPHATASE"/>
    <property type="match status" value="1"/>
</dbReference>
<dbReference type="EMBL" id="GU474887">
    <property type="protein sequence ID" value="ADI18355.1"/>
    <property type="molecule type" value="Genomic_DNA"/>
</dbReference>
<keyword evidence="3" id="KW-0378">Hydrolase</keyword>
<sequence length="189" mass="20289">MDLADLADLAGRRISDPRPAVEAGPAGPERDSILDLLDTAADVLDRTCRPGHLTGSALVVDPSDRRILVLFHTKLQRWLQPGGHADGDADLARVALREAVEETGIPSLRVVEPAVDLDVHRVEPPAEDAHDHHDVRFLVLAPPGSVPVGNHESEALRWVSEADLSSLGADAGLCRLARRALSRLDSLEA</sequence>
<dbReference type="CDD" id="cd03674">
    <property type="entry name" value="NUDIX_Hydrolase"/>
    <property type="match status" value="1"/>
</dbReference>
<dbReference type="InterPro" id="IPR015797">
    <property type="entry name" value="NUDIX_hydrolase-like_dom_sf"/>
</dbReference>
<accession>E0XVB4</accession>
<dbReference type="Gene3D" id="3.90.79.10">
    <property type="entry name" value="Nucleoside Triphosphate Pyrophosphohydrolase"/>
    <property type="match status" value="1"/>
</dbReference>
<dbReference type="InterPro" id="IPR000086">
    <property type="entry name" value="NUDIX_hydrolase_dom"/>
</dbReference>
<evidence type="ECO:0000256" key="1">
    <source>
        <dbReference type="ARBA" id="ARBA00005582"/>
    </source>
</evidence>
<dbReference type="GO" id="GO:0016787">
    <property type="term" value="F:hydrolase activity"/>
    <property type="evidence" value="ECO:0007669"/>
    <property type="project" value="UniProtKB-KW"/>
</dbReference>
<feature type="domain" description="Nudix hydrolase" evidence="2">
    <location>
        <begin position="50"/>
        <end position="182"/>
    </location>
</feature>
<reference evidence="3" key="1">
    <citation type="journal article" date="2011" name="Environ. Microbiol.">
        <title>Time-series analyses of Monterey Bay coastal microbial picoplankton using a 'genome proxy' microarray.</title>
        <authorList>
            <person name="Rich V.I."/>
            <person name="Pham V.D."/>
            <person name="Eppley J."/>
            <person name="Shi Y."/>
            <person name="DeLong E.F."/>
        </authorList>
    </citation>
    <scope>NUCLEOTIDE SEQUENCE</scope>
</reference>
<name>E0XVB4_9ACTN</name>